<evidence type="ECO:0000313" key="9">
    <source>
        <dbReference type="Proteomes" id="UP000242188"/>
    </source>
</evidence>
<evidence type="ECO:0000256" key="3">
    <source>
        <dbReference type="ARBA" id="ARBA00022989"/>
    </source>
</evidence>
<dbReference type="STRING" id="6573.A0A210R6F2"/>
<dbReference type="InterPro" id="IPR045866">
    <property type="entry name" value="FAM210A/B-like"/>
</dbReference>
<evidence type="ECO:0000256" key="5">
    <source>
        <dbReference type="ARBA" id="ARBA00023136"/>
    </source>
</evidence>
<organism evidence="8 9">
    <name type="scientific">Mizuhopecten yessoensis</name>
    <name type="common">Japanese scallop</name>
    <name type="synonym">Patinopecten yessoensis</name>
    <dbReference type="NCBI Taxonomy" id="6573"/>
    <lineage>
        <taxon>Eukaryota</taxon>
        <taxon>Metazoa</taxon>
        <taxon>Spiralia</taxon>
        <taxon>Lophotrochozoa</taxon>
        <taxon>Mollusca</taxon>
        <taxon>Bivalvia</taxon>
        <taxon>Autobranchia</taxon>
        <taxon>Pteriomorphia</taxon>
        <taxon>Pectinida</taxon>
        <taxon>Pectinoidea</taxon>
        <taxon>Pectinidae</taxon>
        <taxon>Mizuhopecten</taxon>
    </lineage>
</organism>
<comment type="subcellular location">
    <subcellularLocation>
        <location evidence="1">Membrane</location>
        <topology evidence="1">Single-pass membrane protein</topology>
    </subcellularLocation>
</comment>
<keyword evidence="9" id="KW-1185">Reference proteome</keyword>
<dbReference type="PANTHER" id="PTHR21377:SF1">
    <property type="entry name" value="PROTEIN FAM210A"/>
    <property type="match status" value="1"/>
</dbReference>
<name>A0A210R6F2_MIZYE</name>
<sequence>MRFSSNMFKSAHMSIRRTVRQFCRQQICQRHALKVKEFVRARPWIWTSRKTAAQGTYAQGYQEFAHGNDRTIPVLVNKQIHPSDWVGKQPLIYPKSIPLFGSRGNVNYVQFNHYHNNVISRQFSVRTRQQQKSSEEIQKPPEGEGQNVEKPAEQLTLIQRFKKTYKEHGKVLVAVHVLTSCVWFGSFYAVVDSGVDIVAMLEWMGFSETITNPFKSSSMGNVALAYLMYKLATPARYTVTIGGTNMAIKHLMNKEKMSKTKKEDKIRSLFKEGVKDVKDQSTRKFKQYRFKARAKRNAAKAQSTKKVKAVGKRVFSRIKWRRDKIMLKLKTSRLNRKGSKKENGNSDNEA</sequence>
<dbReference type="GO" id="GO:0016020">
    <property type="term" value="C:membrane"/>
    <property type="evidence" value="ECO:0007669"/>
    <property type="project" value="UniProtKB-SubCell"/>
</dbReference>
<evidence type="ECO:0000313" key="8">
    <source>
        <dbReference type="EMBL" id="OWF56494.1"/>
    </source>
</evidence>
<feature type="region of interest" description="Disordered" evidence="6">
    <location>
        <begin position="129"/>
        <end position="150"/>
    </location>
</feature>
<dbReference type="GO" id="GO:0005739">
    <property type="term" value="C:mitochondrion"/>
    <property type="evidence" value="ECO:0007669"/>
    <property type="project" value="TreeGrafter"/>
</dbReference>
<evidence type="ECO:0000256" key="1">
    <source>
        <dbReference type="ARBA" id="ARBA00004167"/>
    </source>
</evidence>
<feature type="compositionally biased region" description="Basic and acidic residues" evidence="6">
    <location>
        <begin position="133"/>
        <end position="142"/>
    </location>
</feature>
<accession>A0A210R6F2</accession>
<evidence type="ECO:0000256" key="4">
    <source>
        <dbReference type="ARBA" id="ARBA00023054"/>
    </source>
</evidence>
<protein>
    <recommendedName>
        <fullName evidence="7">DUF1279 domain-containing protein</fullName>
    </recommendedName>
</protein>
<keyword evidence="2" id="KW-0812">Transmembrane</keyword>
<feature type="compositionally biased region" description="Basic residues" evidence="6">
    <location>
        <begin position="330"/>
        <end position="339"/>
    </location>
</feature>
<dbReference type="Pfam" id="PF06916">
    <property type="entry name" value="FAM210A-B_dom"/>
    <property type="match status" value="1"/>
</dbReference>
<evidence type="ECO:0000259" key="7">
    <source>
        <dbReference type="Pfam" id="PF06916"/>
    </source>
</evidence>
<dbReference type="PANTHER" id="PTHR21377">
    <property type="entry name" value="PROTEIN FAM210B, MITOCHONDRIAL"/>
    <property type="match status" value="1"/>
</dbReference>
<comment type="caution">
    <text evidence="8">The sequence shown here is derived from an EMBL/GenBank/DDBJ whole genome shotgun (WGS) entry which is preliminary data.</text>
</comment>
<gene>
    <name evidence="8" type="ORF">KP79_PYT13773</name>
</gene>
<dbReference type="InterPro" id="IPR009688">
    <property type="entry name" value="FAM210A/B-like_dom"/>
</dbReference>
<proteinExistence type="predicted"/>
<dbReference type="Proteomes" id="UP000242188">
    <property type="component" value="Unassembled WGS sequence"/>
</dbReference>
<evidence type="ECO:0000256" key="2">
    <source>
        <dbReference type="ARBA" id="ARBA00022692"/>
    </source>
</evidence>
<dbReference type="EMBL" id="NEDP02000186">
    <property type="protein sequence ID" value="OWF56494.1"/>
    <property type="molecule type" value="Genomic_DNA"/>
</dbReference>
<keyword evidence="5" id="KW-0472">Membrane</keyword>
<keyword evidence="4" id="KW-0175">Coiled coil</keyword>
<reference evidence="8 9" key="1">
    <citation type="journal article" date="2017" name="Nat. Ecol. Evol.">
        <title>Scallop genome provides insights into evolution of bilaterian karyotype and development.</title>
        <authorList>
            <person name="Wang S."/>
            <person name="Zhang J."/>
            <person name="Jiao W."/>
            <person name="Li J."/>
            <person name="Xun X."/>
            <person name="Sun Y."/>
            <person name="Guo X."/>
            <person name="Huan P."/>
            <person name="Dong B."/>
            <person name="Zhang L."/>
            <person name="Hu X."/>
            <person name="Sun X."/>
            <person name="Wang J."/>
            <person name="Zhao C."/>
            <person name="Wang Y."/>
            <person name="Wang D."/>
            <person name="Huang X."/>
            <person name="Wang R."/>
            <person name="Lv J."/>
            <person name="Li Y."/>
            <person name="Zhang Z."/>
            <person name="Liu B."/>
            <person name="Lu W."/>
            <person name="Hui Y."/>
            <person name="Liang J."/>
            <person name="Zhou Z."/>
            <person name="Hou R."/>
            <person name="Li X."/>
            <person name="Liu Y."/>
            <person name="Li H."/>
            <person name="Ning X."/>
            <person name="Lin Y."/>
            <person name="Zhao L."/>
            <person name="Xing Q."/>
            <person name="Dou J."/>
            <person name="Li Y."/>
            <person name="Mao J."/>
            <person name="Guo H."/>
            <person name="Dou H."/>
            <person name="Li T."/>
            <person name="Mu C."/>
            <person name="Jiang W."/>
            <person name="Fu Q."/>
            <person name="Fu X."/>
            <person name="Miao Y."/>
            <person name="Liu J."/>
            <person name="Yu Q."/>
            <person name="Li R."/>
            <person name="Liao H."/>
            <person name="Li X."/>
            <person name="Kong Y."/>
            <person name="Jiang Z."/>
            <person name="Chourrout D."/>
            <person name="Li R."/>
            <person name="Bao Z."/>
        </authorList>
    </citation>
    <scope>NUCLEOTIDE SEQUENCE [LARGE SCALE GENOMIC DNA]</scope>
    <source>
        <strain evidence="8 9">PY_sf001</strain>
    </source>
</reference>
<feature type="domain" description="DUF1279" evidence="7">
    <location>
        <begin position="159"/>
        <end position="244"/>
    </location>
</feature>
<dbReference type="OrthoDB" id="5874039at2759"/>
<feature type="region of interest" description="Disordered" evidence="6">
    <location>
        <begin position="329"/>
        <end position="350"/>
    </location>
</feature>
<evidence type="ECO:0000256" key="6">
    <source>
        <dbReference type="SAM" id="MobiDB-lite"/>
    </source>
</evidence>
<keyword evidence="3" id="KW-1133">Transmembrane helix</keyword>
<dbReference type="AlphaFoldDB" id="A0A210R6F2"/>